<evidence type="ECO:0000313" key="2">
    <source>
        <dbReference type="Proteomes" id="UP000644548"/>
    </source>
</evidence>
<dbReference type="EMBL" id="BMQN01000023">
    <property type="protein sequence ID" value="GGS08916.1"/>
    <property type="molecule type" value="Genomic_DNA"/>
</dbReference>
<comment type="caution">
    <text evidence="1">The sequence shown here is derived from an EMBL/GenBank/DDBJ whole genome shotgun (WGS) entry which is preliminary data.</text>
</comment>
<dbReference type="RefSeq" id="WP_189074810.1">
    <property type="nucleotide sequence ID" value="NZ_BMQN01000023.1"/>
</dbReference>
<dbReference type="Proteomes" id="UP000644548">
    <property type="component" value="Unassembled WGS sequence"/>
</dbReference>
<sequence length="132" mass="14462">MIPTLPSTVLDTLAAAHFAGDLPALLHLLTTLDDATFAQARVERDALLHYPPQGLTADVLRTQAALDERTMRQLHDLKDAEFRNAPATAEDLKTSDQRIEAFDHLAQLLDGTRRARLSLALTLQEQAAVAGR</sequence>
<gene>
    <name evidence="1" type="ORF">GCM10008960_39010</name>
</gene>
<proteinExistence type="predicted"/>
<name>A0ABQ2SBP6_9DEIO</name>
<accession>A0ABQ2SBP6</accession>
<reference evidence="2" key="1">
    <citation type="journal article" date="2019" name="Int. J. Syst. Evol. Microbiol.">
        <title>The Global Catalogue of Microorganisms (GCM) 10K type strain sequencing project: providing services to taxonomists for standard genome sequencing and annotation.</title>
        <authorList>
            <consortium name="The Broad Institute Genomics Platform"/>
            <consortium name="The Broad Institute Genome Sequencing Center for Infectious Disease"/>
            <person name="Wu L."/>
            <person name="Ma J."/>
        </authorList>
    </citation>
    <scope>NUCLEOTIDE SEQUENCE [LARGE SCALE GENOMIC DNA]</scope>
    <source>
        <strain evidence="2">JCM 31405</strain>
    </source>
</reference>
<organism evidence="1 2">
    <name type="scientific">Deinococcus sedimenti</name>
    <dbReference type="NCBI Taxonomy" id="1867090"/>
    <lineage>
        <taxon>Bacteria</taxon>
        <taxon>Thermotogati</taxon>
        <taxon>Deinococcota</taxon>
        <taxon>Deinococci</taxon>
        <taxon>Deinococcales</taxon>
        <taxon>Deinococcaceae</taxon>
        <taxon>Deinococcus</taxon>
    </lineage>
</organism>
<protein>
    <submittedName>
        <fullName evidence="1">Uncharacterized protein</fullName>
    </submittedName>
</protein>
<keyword evidence="2" id="KW-1185">Reference proteome</keyword>
<evidence type="ECO:0000313" key="1">
    <source>
        <dbReference type="EMBL" id="GGS08916.1"/>
    </source>
</evidence>